<protein>
    <submittedName>
        <fullName evidence="2">Uncharacterized protein</fullName>
    </submittedName>
</protein>
<proteinExistence type="predicted"/>
<evidence type="ECO:0000313" key="2">
    <source>
        <dbReference type="EMBL" id="MFB2877017.1"/>
    </source>
</evidence>
<name>A0ABV4X3L2_9CYAN</name>
<evidence type="ECO:0000256" key="1">
    <source>
        <dbReference type="SAM" id="Phobius"/>
    </source>
</evidence>
<feature type="transmembrane region" description="Helical" evidence="1">
    <location>
        <begin position="34"/>
        <end position="62"/>
    </location>
</feature>
<keyword evidence="3" id="KW-1185">Reference proteome</keyword>
<evidence type="ECO:0000313" key="3">
    <source>
        <dbReference type="Proteomes" id="UP001576774"/>
    </source>
</evidence>
<keyword evidence="1" id="KW-0812">Transmembrane</keyword>
<dbReference type="Proteomes" id="UP001576774">
    <property type="component" value="Unassembled WGS sequence"/>
</dbReference>
<sequence length="120" mass="13549">MQLILAEFCGRWGCSWWENIITIILMSFRGKAAIVLLGLLLVLILLVVLIFLLGFIQVVAFISSFSKPKENIANPNNSQEEAQPILSAGVKFVGRRGVKFLDRKLRQANKDKLKNLDYSQ</sequence>
<keyword evidence="1" id="KW-1133">Transmembrane helix</keyword>
<reference evidence="2 3" key="1">
    <citation type="submission" date="2024-09" db="EMBL/GenBank/DDBJ databases">
        <title>Floridaenema gen nov. (Aerosakkonemataceae, Aerosakkonematales ord. nov., Cyanobacteria) from benthic tropical and subtropical fresh waters, with the description of four new species.</title>
        <authorList>
            <person name="Moretto J.A."/>
            <person name="Berthold D.E."/>
            <person name="Lefler F.W."/>
            <person name="Huang I.-S."/>
            <person name="Laughinghouse H. IV."/>
        </authorList>
    </citation>
    <scope>NUCLEOTIDE SEQUENCE [LARGE SCALE GENOMIC DNA]</scope>
    <source>
        <strain evidence="2 3">BLCC-F46</strain>
    </source>
</reference>
<dbReference type="EMBL" id="JBHFNQ010000065">
    <property type="protein sequence ID" value="MFB2877017.1"/>
    <property type="molecule type" value="Genomic_DNA"/>
</dbReference>
<dbReference type="RefSeq" id="WP_413270127.1">
    <property type="nucleotide sequence ID" value="NZ_JBHFNQ010000065.1"/>
</dbReference>
<organism evidence="2 3">
    <name type="scientific">Floridaenema aerugineum BLCC-F46</name>
    <dbReference type="NCBI Taxonomy" id="3153654"/>
    <lineage>
        <taxon>Bacteria</taxon>
        <taxon>Bacillati</taxon>
        <taxon>Cyanobacteriota</taxon>
        <taxon>Cyanophyceae</taxon>
        <taxon>Oscillatoriophycideae</taxon>
        <taxon>Aerosakkonematales</taxon>
        <taxon>Aerosakkonemataceae</taxon>
        <taxon>Floridanema</taxon>
        <taxon>Floridanema aerugineum</taxon>
    </lineage>
</organism>
<comment type="caution">
    <text evidence="2">The sequence shown here is derived from an EMBL/GenBank/DDBJ whole genome shotgun (WGS) entry which is preliminary data.</text>
</comment>
<accession>A0ABV4X3L2</accession>
<gene>
    <name evidence="2" type="ORF">ACE1CC_08985</name>
</gene>
<keyword evidence="1" id="KW-0472">Membrane</keyword>